<evidence type="ECO:0000259" key="1">
    <source>
        <dbReference type="Pfam" id="PF05448"/>
    </source>
</evidence>
<dbReference type="SUPFAM" id="SSF53474">
    <property type="entry name" value="alpha/beta-Hydrolases"/>
    <property type="match status" value="2"/>
</dbReference>
<evidence type="ECO:0000313" key="2">
    <source>
        <dbReference type="EMBL" id="MFC7188767.1"/>
    </source>
</evidence>
<dbReference type="Pfam" id="PF05448">
    <property type="entry name" value="AXE1"/>
    <property type="match status" value="1"/>
</dbReference>
<dbReference type="PANTHER" id="PTHR22946">
    <property type="entry name" value="DIENELACTONE HYDROLASE DOMAIN-CONTAINING PROTEIN-RELATED"/>
    <property type="match status" value="1"/>
</dbReference>
<dbReference type="PANTHER" id="PTHR22946:SF8">
    <property type="entry name" value="ACETYL XYLAN ESTERASE DOMAIN-CONTAINING PROTEIN"/>
    <property type="match status" value="1"/>
</dbReference>
<dbReference type="InterPro" id="IPR050261">
    <property type="entry name" value="FrsA_esterase"/>
</dbReference>
<organism evidence="2 3">
    <name type="scientific">Halocatena marina</name>
    <dbReference type="NCBI Taxonomy" id="2934937"/>
    <lineage>
        <taxon>Archaea</taxon>
        <taxon>Methanobacteriati</taxon>
        <taxon>Methanobacteriota</taxon>
        <taxon>Stenosarchaea group</taxon>
        <taxon>Halobacteria</taxon>
        <taxon>Halobacteriales</taxon>
        <taxon>Natronomonadaceae</taxon>
        <taxon>Halocatena</taxon>
    </lineage>
</organism>
<name>A0ABD5YIQ5_9EURY</name>
<dbReference type="AlphaFoldDB" id="A0ABD5YIQ5"/>
<gene>
    <name evidence="2" type="ORF">ACFQL7_02120</name>
</gene>
<comment type="caution">
    <text evidence="2">The sequence shown here is derived from an EMBL/GenBank/DDBJ whole genome shotgun (WGS) entry which is preliminary data.</text>
</comment>
<proteinExistence type="predicted"/>
<dbReference type="GeneID" id="76198314"/>
<protein>
    <submittedName>
        <fullName evidence="2">Acetylxylan esterase</fullName>
    </submittedName>
</protein>
<dbReference type="RefSeq" id="WP_264555290.1">
    <property type="nucleotide sequence ID" value="NZ_CP109979.1"/>
</dbReference>
<sequence>MDGFSDAVNGYFDVEDQLSRYFLRQADGHFSAEQDEKRSIESRSDFEARRERVRDMFLSRIGGLPERSKDLSIETVDRHERDEYSIEMVSFESNSNFHVTSNCYVPDGNGPHPGILFLCGHLDDPKSDPLNQKACIELALNGFVVLIVDPIGQGERTQYYDSETGDPVFDGSGGVFTHCYAGQKCFYAGMNLARYMINDAQCALDYLHQRDDVDNDRIGVTGTSGGGTQTLYLSLVDDRIDAAAPCCSVTERREWLKSGKRIDAEQAIYGAIADGINYDDLITAMAPRPICIGAATSDEYFPIEGVRDAIDRTQRIYDLYDAKERVRLVTADRTHCSVYELRDGVFPWLCENLADSEYVSHDERRTLETAALQCTPRGSVQKAYTDERTVDDLIREDVAETHPTAGTQPTVDSEYANELRQTLVETFDLDRNVCELSPRFIDQTTSDELKVERVWFKTERNPDIVVTGVLVSVPEPTQSPAIVLYERGTEELPERREEVVSLADEYGTVFVFDPRGVGAVKNRAIPIPWWVDAYDDIYGTEFKLAYDALQLKSSLLGMRVFDVLRSVAFLRNEADAERISFVGEGIGAFYALYAGAATHSVDRIDLHDLPPSFYEMTTGSNVPFHPQLTVFDVIGACDVPQLLTALDQRGVQVDVQ</sequence>
<dbReference type="InterPro" id="IPR029058">
    <property type="entry name" value="AB_hydrolase_fold"/>
</dbReference>
<feature type="domain" description="Acetyl xylan esterase" evidence="1">
    <location>
        <begin position="71"/>
        <end position="245"/>
    </location>
</feature>
<dbReference type="InterPro" id="IPR008391">
    <property type="entry name" value="AXE1_dom"/>
</dbReference>
<keyword evidence="3" id="KW-1185">Reference proteome</keyword>
<dbReference type="EMBL" id="JBHTAX010000001">
    <property type="protein sequence ID" value="MFC7188767.1"/>
    <property type="molecule type" value="Genomic_DNA"/>
</dbReference>
<accession>A0ABD5YIQ5</accession>
<dbReference type="Gene3D" id="3.40.50.1820">
    <property type="entry name" value="alpha/beta hydrolase"/>
    <property type="match status" value="2"/>
</dbReference>
<dbReference type="Proteomes" id="UP001596417">
    <property type="component" value="Unassembled WGS sequence"/>
</dbReference>
<evidence type="ECO:0000313" key="3">
    <source>
        <dbReference type="Proteomes" id="UP001596417"/>
    </source>
</evidence>
<reference evidence="2 3" key="1">
    <citation type="journal article" date="2019" name="Int. J. Syst. Evol. Microbiol.">
        <title>The Global Catalogue of Microorganisms (GCM) 10K type strain sequencing project: providing services to taxonomists for standard genome sequencing and annotation.</title>
        <authorList>
            <consortium name="The Broad Institute Genomics Platform"/>
            <consortium name="The Broad Institute Genome Sequencing Center for Infectious Disease"/>
            <person name="Wu L."/>
            <person name="Ma J."/>
        </authorList>
    </citation>
    <scope>NUCLEOTIDE SEQUENCE [LARGE SCALE GENOMIC DNA]</scope>
    <source>
        <strain evidence="2 3">RDMS1</strain>
    </source>
</reference>